<comment type="caution">
    <text evidence="11">The sequence shown here is derived from an EMBL/GenBank/DDBJ whole genome shotgun (WGS) entry which is preliminary data.</text>
</comment>
<dbReference type="EMBL" id="DVMO01000092">
    <property type="protein sequence ID" value="HIU27971.1"/>
    <property type="molecule type" value="Genomic_DNA"/>
</dbReference>
<evidence type="ECO:0000256" key="9">
    <source>
        <dbReference type="SAM" id="Phobius"/>
    </source>
</evidence>
<evidence type="ECO:0000256" key="5">
    <source>
        <dbReference type="ARBA" id="ARBA00022692"/>
    </source>
</evidence>
<organism evidence="11 12">
    <name type="scientific">Candidatus Fimisoma avicola</name>
    <dbReference type="NCBI Taxonomy" id="2840826"/>
    <lineage>
        <taxon>Bacteria</taxon>
        <taxon>Bacillati</taxon>
        <taxon>Bacillota</taxon>
        <taxon>Clostridia</taxon>
        <taxon>Eubacteriales</taxon>
        <taxon>Candidatus Fimisoma</taxon>
    </lineage>
</organism>
<keyword evidence="7 9" id="KW-0472">Membrane</keyword>
<feature type="transmembrane region" description="Helical" evidence="9">
    <location>
        <begin position="222"/>
        <end position="239"/>
    </location>
</feature>
<feature type="transmembrane region" description="Helical" evidence="9">
    <location>
        <begin position="293"/>
        <end position="316"/>
    </location>
</feature>
<keyword evidence="3" id="KW-0050">Antiport</keyword>
<dbReference type="GO" id="GO:0015297">
    <property type="term" value="F:antiporter activity"/>
    <property type="evidence" value="ECO:0007669"/>
    <property type="project" value="UniProtKB-KW"/>
</dbReference>
<reference evidence="11" key="2">
    <citation type="journal article" date="2021" name="PeerJ">
        <title>Extensive microbial diversity within the chicken gut microbiome revealed by metagenomics and culture.</title>
        <authorList>
            <person name="Gilroy R."/>
            <person name="Ravi A."/>
            <person name="Getino M."/>
            <person name="Pursley I."/>
            <person name="Horton D.L."/>
            <person name="Alikhan N.F."/>
            <person name="Baker D."/>
            <person name="Gharbi K."/>
            <person name="Hall N."/>
            <person name="Watson M."/>
            <person name="Adriaenssens E.M."/>
            <person name="Foster-Nyarko E."/>
            <person name="Jarju S."/>
            <person name="Secka A."/>
            <person name="Antonio M."/>
            <person name="Oren A."/>
            <person name="Chaudhuri R.R."/>
            <person name="La Ragione R."/>
            <person name="Hildebrand F."/>
            <person name="Pallen M.J."/>
        </authorList>
    </citation>
    <scope>NUCLEOTIDE SEQUENCE</scope>
    <source>
        <strain evidence="11">11300</strain>
    </source>
</reference>
<evidence type="ECO:0000256" key="7">
    <source>
        <dbReference type="ARBA" id="ARBA00023136"/>
    </source>
</evidence>
<comment type="subcellular location">
    <subcellularLocation>
        <location evidence="1">Cell membrane</location>
        <topology evidence="1">Multi-pass membrane protein</topology>
    </subcellularLocation>
</comment>
<accession>A0A9D1I4G6</accession>
<evidence type="ECO:0000313" key="12">
    <source>
        <dbReference type="Proteomes" id="UP000824091"/>
    </source>
</evidence>
<feature type="transmembrane region" description="Helical" evidence="9">
    <location>
        <begin position="185"/>
        <end position="202"/>
    </location>
</feature>
<keyword evidence="6 9" id="KW-1133">Transmembrane helix</keyword>
<dbReference type="Proteomes" id="UP000824091">
    <property type="component" value="Unassembled WGS sequence"/>
</dbReference>
<evidence type="ECO:0000256" key="6">
    <source>
        <dbReference type="ARBA" id="ARBA00022989"/>
    </source>
</evidence>
<reference evidence="11" key="1">
    <citation type="submission" date="2020-10" db="EMBL/GenBank/DDBJ databases">
        <authorList>
            <person name="Gilroy R."/>
        </authorList>
    </citation>
    <scope>NUCLEOTIDE SEQUENCE</scope>
    <source>
        <strain evidence="11">11300</strain>
    </source>
</reference>
<dbReference type="InterPro" id="IPR052180">
    <property type="entry name" value="NhaC_Na-H+_Antiporter"/>
</dbReference>
<feature type="transmembrane region" description="Helical" evidence="9">
    <location>
        <begin position="98"/>
        <end position="131"/>
    </location>
</feature>
<evidence type="ECO:0000256" key="3">
    <source>
        <dbReference type="ARBA" id="ARBA00022449"/>
    </source>
</evidence>
<comment type="similarity">
    <text evidence="8">Belongs to the NhaC Na(+)/H(+) (TC 2.A.35) antiporter family.</text>
</comment>
<dbReference type="InterPro" id="IPR018461">
    <property type="entry name" value="Na/H_Antiport_NhaC-like_C"/>
</dbReference>
<dbReference type="PANTHER" id="PTHR33451">
    <property type="entry name" value="MALATE-2H(+)/NA(+)-LACTATE ANTIPORTER"/>
    <property type="match status" value="1"/>
</dbReference>
<feature type="domain" description="Na+/H+ antiporter NhaC-like C-terminal" evidence="10">
    <location>
        <begin position="149"/>
        <end position="424"/>
    </location>
</feature>
<evidence type="ECO:0000259" key="10">
    <source>
        <dbReference type="Pfam" id="PF03553"/>
    </source>
</evidence>
<keyword evidence="2" id="KW-0813">Transport</keyword>
<keyword evidence="4" id="KW-1003">Cell membrane</keyword>
<gene>
    <name evidence="11" type="ORF">IAD16_06305</name>
</gene>
<dbReference type="GO" id="GO:0005886">
    <property type="term" value="C:plasma membrane"/>
    <property type="evidence" value="ECO:0007669"/>
    <property type="project" value="UniProtKB-SubCell"/>
</dbReference>
<keyword evidence="5 9" id="KW-0812">Transmembrane</keyword>
<feature type="transmembrane region" description="Helical" evidence="9">
    <location>
        <begin position="412"/>
        <end position="429"/>
    </location>
</feature>
<dbReference type="Pfam" id="PF03553">
    <property type="entry name" value="Na_H_antiporter"/>
    <property type="match status" value="1"/>
</dbReference>
<protein>
    <submittedName>
        <fullName evidence="11">Sodium:proton antiporter</fullName>
    </submittedName>
</protein>
<proteinExistence type="inferred from homology"/>
<feature type="transmembrane region" description="Helical" evidence="9">
    <location>
        <begin position="6"/>
        <end position="35"/>
    </location>
</feature>
<feature type="transmembrane region" description="Helical" evidence="9">
    <location>
        <begin position="336"/>
        <end position="364"/>
    </location>
</feature>
<feature type="transmembrane region" description="Helical" evidence="9">
    <location>
        <begin position="56"/>
        <end position="78"/>
    </location>
</feature>
<evidence type="ECO:0000256" key="4">
    <source>
        <dbReference type="ARBA" id="ARBA00022475"/>
    </source>
</evidence>
<sequence length="436" mass="46297">MEIFIAFGIFVAAMLTSVIKGFSMIPPLIIGLLAFSAAGRARGFSFGSMAVMSRKSIADSIVVIKVMLIIGILTAVWRMSGTITVFVYYGMKVIMPPIFLIITFGLCCLLSYAIGTSFGIAGTVGVIFMALARSGGVDPVVTAGVVMSGIYFGDRCSPVSSSANMVAGVTGTEIYDNVKIMFKTAVLPFIITAITYIIFSVQNPISHVDGSMTAAFEKEFSISLWSFVPAVVMIALPLLKVGVIKAMTASIVTGLLVACMVQDVPVFDAVRICIAGYESQSEGIGTILNGGGLLSMVEIAVILVISSTYSGIFSGTGMLLSLQDKLAKACSKVGRFAVMVCMSIGIAAIFCNQTIGTLMCCDIMKKPYLDGGGTREELAIDMENSVILIACFIPWSIGCSVPLALLGTDVSSLPFAVYMYAVPLCYLFTKKRWFNN</sequence>
<evidence type="ECO:0000256" key="2">
    <source>
        <dbReference type="ARBA" id="ARBA00022448"/>
    </source>
</evidence>
<name>A0A9D1I4G6_9FIRM</name>
<dbReference type="AlphaFoldDB" id="A0A9D1I4G6"/>
<evidence type="ECO:0000313" key="11">
    <source>
        <dbReference type="EMBL" id="HIU27971.1"/>
    </source>
</evidence>
<feature type="transmembrane region" description="Helical" evidence="9">
    <location>
        <begin position="385"/>
        <end position="406"/>
    </location>
</feature>
<evidence type="ECO:0000256" key="1">
    <source>
        <dbReference type="ARBA" id="ARBA00004651"/>
    </source>
</evidence>
<dbReference type="PANTHER" id="PTHR33451:SF3">
    <property type="entry name" value="MALATE-2H(+)_NA(+)-LACTATE ANTIPORTER"/>
    <property type="match status" value="1"/>
</dbReference>
<evidence type="ECO:0000256" key="8">
    <source>
        <dbReference type="ARBA" id="ARBA00038435"/>
    </source>
</evidence>